<sequence length="84" mass="9996">MEPDSPTLPLDVSRYMEYDRAYNVTHTGDRRWGDTRYRYDLNDQITRAEGGVRTLPREEAFSYDTSLNLTRYGQTPNRHYDVMQ</sequence>
<feature type="non-terminal residue" evidence="1">
    <location>
        <position position="1"/>
    </location>
</feature>
<protein>
    <recommendedName>
        <fullName evidence="3">RHS repeat protein</fullName>
    </recommendedName>
</protein>
<name>A0ABT8Q1U8_9ENTR</name>
<dbReference type="EMBL" id="JAUJYW010000035">
    <property type="protein sequence ID" value="MDN8602315.1"/>
    <property type="molecule type" value="Genomic_DNA"/>
</dbReference>
<evidence type="ECO:0008006" key="3">
    <source>
        <dbReference type="Google" id="ProtNLM"/>
    </source>
</evidence>
<evidence type="ECO:0000313" key="2">
    <source>
        <dbReference type="Proteomes" id="UP001174867"/>
    </source>
</evidence>
<evidence type="ECO:0000313" key="1">
    <source>
        <dbReference type="EMBL" id="MDN8602315.1"/>
    </source>
</evidence>
<reference evidence="1 2" key="1">
    <citation type="submission" date="2023-07" db="EMBL/GenBank/DDBJ databases">
        <title>Citrobacter selenititolerans sp. nov., isolated from seleniferous soil.</title>
        <authorList>
            <person name="Zhang S."/>
            <person name="Li K."/>
            <person name="Peng J."/>
            <person name="Wang H."/>
            <person name="Sun J."/>
            <person name="Guo Y."/>
        </authorList>
    </citation>
    <scope>NUCLEOTIDE SEQUENCE [LARGE SCALE GENOMIC DNA]</scope>
    <source>
        <strain evidence="1 2">S2-9</strain>
    </source>
</reference>
<keyword evidence="2" id="KW-1185">Reference proteome</keyword>
<accession>A0ABT8Q1U8</accession>
<gene>
    <name evidence="1" type="ORF">Q0A17_23400</name>
</gene>
<proteinExistence type="predicted"/>
<organism evidence="1 2">
    <name type="scientific">Citrobacter enshiensis</name>
    <dbReference type="NCBI Taxonomy" id="2971264"/>
    <lineage>
        <taxon>Bacteria</taxon>
        <taxon>Pseudomonadati</taxon>
        <taxon>Pseudomonadota</taxon>
        <taxon>Gammaproteobacteria</taxon>
        <taxon>Enterobacterales</taxon>
        <taxon>Enterobacteriaceae</taxon>
        <taxon>Citrobacter</taxon>
    </lineage>
</organism>
<comment type="caution">
    <text evidence="1">The sequence shown here is derived from an EMBL/GenBank/DDBJ whole genome shotgun (WGS) entry which is preliminary data.</text>
</comment>
<feature type="non-terminal residue" evidence="1">
    <location>
        <position position="84"/>
    </location>
</feature>
<dbReference type="Proteomes" id="UP001174867">
    <property type="component" value="Unassembled WGS sequence"/>
</dbReference>
<dbReference type="RefSeq" id="WP_301703374.1">
    <property type="nucleotide sequence ID" value="NZ_JAUJYW010000035.1"/>
</dbReference>